<dbReference type="SUPFAM" id="SSF53613">
    <property type="entry name" value="Ribokinase-like"/>
    <property type="match status" value="1"/>
</dbReference>
<evidence type="ECO:0000313" key="2">
    <source>
        <dbReference type="EMBL" id="GFP26246.1"/>
    </source>
</evidence>
<name>A0A6V8P629_9ACTN</name>
<dbReference type="Pfam" id="PF00294">
    <property type="entry name" value="PfkB"/>
    <property type="match status" value="1"/>
</dbReference>
<sequence length="129" mass="14635">CLKLNQKVCCETFRIKNNDLENQMVKIAFYYNLSNLIITLGEEGVLVYHKKKLYRSYCEKKIHPLNPIGAGDALLGTLIYHLSLGQPFLEACKKAVAASISNTTIFEGGRINFPVYNDLLKYTFLEKIA</sequence>
<evidence type="ECO:0000313" key="3">
    <source>
        <dbReference type="Proteomes" id="UP000543224"/>
    </source>
</evidence>
<reference evidence="2 3" key="1">
    <citation type="journal article" date="2020" name="Front. Microbiol.">
        <title>Single-cell genomics of novel Actinobacteria with the Wood-Ljungdahl pathway discovered in a serpentinizing system.</title>
        <authorList>
            <person name="Merino N."/>
            <person name="Kawai M."/>
            <person name="Boyd E.S."/>
            <person name="Colman D.R."/>
            <person name="McGlynn S.E."/>
            <person name="Nealson K.H."/>
            <person name="Kurokawa K."/>
            <person name="Hongoh Y."/>
        </authorList>
    </citation>
    <scope>NUCLEOTIDE SEQUENCE [LARGE SCALE GENOMIC DNA]</scope>
    <source>
        <strain evidence="2 3">S25</strain>
    </source>
</reference>
<organism evidence="2 3">
    <name type="scientific">Candidatus Hakubella thermalkaliphila</name>
    <dbReference type="NCBI Taxonomy" id="2754717"/>
    <lineage>
        <taxon>Bacteria</taxon>
        <taxon>Bacillati</taxon>
        <taxon>Actinomycetota</taxon>
        <taxon>Actinomycetota incertae sedis</taxon>
        <taxon>Candidatus Hakubellales</taxon>
        <taxon>Candidatus Hakubellaceae</taxon>
        <taxon>Candidatus Hakubella</taxon>
    </lineage>
</organism>
<protein>
    <recommendedName>
        <fullName evidence="1">Carbohydrate kinase PfkB domain-containing protein</fullName>
    </recommendedName>
</protein>
<gene>
    <name evidence="2" type="ORF">HKBW3S25_01737</name>
</gene>
<dbReference type="PANTHER" id="PTHR46566">
    <property type="entry name" value="1-PHOSPHOFRUCTOKINASE-RELATED"/>
    <property type="match status" value="1"/>
</dbReference>
<dbReference type="EMBL" id="BLRX01000465">
    <property type="protein sequence ID" value="GFP26246.1"/>
    <property type="molecule type" value="Genomic_DNA"/>
</dbReference>
<dbReference type="InterPro" id="IPR011611">
    <property type="entry name" value="PfkB_dom"/>
</dbReference>
<dbReference type="PANTHER" id="PTHR46566:SF2">
    <property type="entry name" value="ATP-DEPENDENT 6-PHOSPHOFRUCTOKINASE ISOZYME 2"/>
    <property type="match status" value="1"/>
</dbReference>
<evidence type="ECO:0000259" key="1">
    <source>
        <dbReference type="Pfam" id="PF00294"/>
    </source>
</evidence>
<feature type="domain" description="Carbohydrate kinase PfkB" evidence="1">
    <location>
        <begin position="31"/>
        <end position="99"/>
    </location>
</feature>
<dbReference type="Gene3D" id="3.40.1190.20">
    <property type="match status" value="1"/>
</dbReference>
<dbReference type="InterPro" id="IPR029056">
    <property type="entry name" value="Ribokinase-like"/>
</dbReference>
<dbReference type="AlphaFoldDB" id="A0A6V8P629"/>
<feature type="non-terminal residue" evidence="2">
    <location>
        <position position="1"/>
    </location>
</feature>
<accession>A0A6V8P629</accession>
<dbReference type="Proteomes" id="UP000543224">
    <property type="component" value="Unassembled WGS sequence"/>
</dbReference>
<comment type="caution">
    <text evidence="2">The sequence shown here is derived from an EMBL/GenBank/DDBJ whole genome shotgun (WGS) entry which is preliminary data.</text>
</comment>
<proteinExistence type="predicted"/>